<proteinExistence type="inferred from homology"/>
<dbReference type="InterPro" id="IPR022771">
    <property type="entry name" value="WAPL_C"/>
</dbReference>
<dbReference type="Gramene" id="TraesCS1B03G0549000.7">
    <property type="protein sequence ID" value="TraesCS1B03G0549000.7.CDS"/>
    <property type="gene ID" value="TraesCS1B03G0549000"/>
</dbReference>
<feature type="compositionally biased region" description="Acidic residues" evidence="2">
    <location>
        <begin position="38"/>
        <end position="49"/>
    </location>
</feature>
<feature type="compositionally biased region" description="Basic residues" evidence="2">
    <location>
        <begin position="606"/>
        <end position="615"/>
    </location>
</feature>
<dbReference type="PANTHER" id="PTHR22100">
    <property type="entry name" value="WINGS APART-LIKE PROTEIN HOMOLOG"/>
    <property type="match status" value="1"/>
</dbReference>
<dbReference type="FunFam" id="1.25.10.10:FF:000519">
    <property type="entry name" value="WAPL (Wings apart-like protein regulation of heterochromatin) protein"/>
    <property type="match status" value="1"/>
</dbReference>
<dbReference type="InterPro" id="IPR011989">
    <property type="entry name" value="ARM-like"/>
</dbReference>
<feature type="domain" description="Wings apart-like protein C-terminal" evidence="3">
    <location>
        <begin position="108"/>
        <end position="472"/>
    </location>
</feature>
<dbReference type="EnsemblPlants" id="TraesCS1B02G186200.9">
    <property type="protein sequence ID" value="TraesCS1B02G186200.9"/>
    <property type="gene ID" value="TraesCS1B02G186200"/>
</dbReference>
<gene>
    <name evidence="4" type="primary">LOC123122722</name>
</gene>
<feature type="compositionally biased region" description="Basic and acidic residues" evidence="2">
    <location>
        <begin position="619"/>
        <end position="628"/>
    </location>
</feature>
<feature type="region of interest" description="Disordered" evidence="2">
    <location>
        <begin position="1"/>
        <end position="100"/>
    </location>
</feature>
<dbReference type="PANTHER" id="PTHR22100:SF13">
    <property type="entry name" value="WINGS APART-LIKE PROTEIN HOMOLOG"/>
    <property type="match status" value="1"/>
</dbReference>
<feature type="region of interest" description="Disordered" evidence="2">
    <location>
        <begin position="507"/>
        <end position="530"/>
    </location>
</feature>
<dbReference type="InterPro" id="IPR039874">
    <property type="entry name" value="WAPL"/>
</dbReference>
<feature type="compositionally biased region" description="Polar residues" evidence="2">
    <location>
        <begin position="577"/>
        <end position="588"/>
    </location>
</feature>
<organism evidence="4">
    <name type="scientific">Triticum aestivum</name>
    <name type="common">Wheat</name>
    <dbReference type="NCBI Taxonomy" id="4565"/>
    <lineage>
        <taxon>Eukaryota</taxon>
        <taxon>Viridiplantae</taxon>
        <taxon>Streptophyta</taxon>
        <taxon>Embryophyta</taxon>
        <taxon>Tracheophyta</taxon>
        <taxon>Spermatophyta</taxon>
        <taxon>Magnoliopsida</taxon>
        <taxon>Liliopsida</taxon>
        <taxon>Poales</taxon>
        <taxon>Poaceae</taxon>
        <taxon>BOP clade</taxon>
        <taxon>Pooideae</taxon>
        <taxon>Triticodae</taxon>
        <taxon>Triticeae</taxon>
        <taxon>Triticinae</taxon>
        <taxon>Triticum</taxon>
    </lineage>
</organism>
<feature type="compositionally biased region" description="Basic residues" evidence="2">
    <location>
        <begin position="1"/>
        <end position="11"/>
    </location>
</feature>
<evidence type="ECO:0000313" key="4">
    <source>
        <dbReference type="EnsemblPlants" id="TraesCS1B02G186200.9"/>
    </source>
</evidence>
<sequence length="932" mass="99925">MIVRTYGRRSRTFSDGAAGAGAGGGGGDRGLSSSQDAFDFDAGDGDDELAALGSSASQPFPPSQESSSMWDFDEDPPTQPPPPRLEGPRRKGRRGRHAELEPEAATATLMEAEEYGEMMESVDEVNFALDGLRPTAPRRVRRASLLALLGICASAARRRVLRAQGLVKQIIDNVLALNIDDPSCGVAAAALLFVLASDVQENHVLNSESCIRFLLKLLNPPMDANDVKAPSIGSKLLGISKVQMFNGSNKDSDSSSEDIISKVEEILLSCKEIKPLDRDGKRTSRPELCSKWLALLTMEKACLSAVALEETSDMVTRVGGDFKETLRALGGLDNIFDVMVDCHSSLEGIVKDTSTLSLDMKEGTSLQSAALLLKCLKILENATFLSDQNKTHLLSMSRKLSPRGSTVSLAGVIINIVELLSVLSLLQNSSTVSSSTDKKSSKGCKGGCSADIKGATTLNGHGKGKNSKKNKLSLNQKCQNCSSSKLDASHISISSTSDVGLSQMTLDCSQSTSSNRASSGSLGARHSNGLGLGLKLNIRKERGKANPIRGSSGWVSITAHSSDGTSREMAKRRRLSENGNSDLRSGSGSDPFAFDDVDQEPELFGQKKRSTHGRQAKSANEKLSDDRGIAAIGSQESYQPEDNHHLGATSHSNVDDDSSLLEDCLLASIKACLLLKVEGSAKSYNKLIKLKIKLIQSMNELARMVLMNLANDNPSGCEHIASCGGLNTMASLIIKHFPSFDFSVDTGRDVDLGQDLTDSEDSKACQVKAKQLRDHELDFLVAILGLLVNLVEKDSLNRVRLASARVSVDLSKNAQSEKAQRDVIPLLCSIFLASKGSGEASATISPDDEESMLQGAREAEMMIVEAYAALVLGFLSIESMKVRGAISSCLPNNNLKVLVPVLEKFVAFHLQLNMMTDETHSSVTEVIEKCKL</sequence>
<dbReference type="AlphaFoldDB" id="A0A3B5YWG1"/>
<dbReference type="STRING" id="4565.A0A3B5YWG1"/>
<feature type="region of interest" description="Disordered" evidence="2">
    <location>
        <begin position="544"/>
        <end position="628"/>
    </location>
</feature>
<name>A0A3B5YWG1_WHEAT</name>
<comment type="similarity">
    <text evidence="1">Belongs to the WAPL family.</text>
</comment>
<dbReference type="OrthoDB" id="78088at2759"/>
<protein>
    <recommendedName>
        <fullName evidence="3">Wings apart-like protein C-terminal domain-containing protein</fullName>
    </recommendedName>
</protein>
<keyword evidence="5" id="KW-1185">Reference proteome</keyword>
<dbReference type="Proteomes" id="UP000019116">
    <property type="component" value="Chromosome 1B"/>
</dbReference>
<reference evidence="4" key="2">
    <citation type="submission" date="2018-10" db="UniProtKB">
        <authorList>
            <consortium name="EnsemblPlants"/>
        </authorList>
    </citation>
    <scope>IDENTIFICATION</scope>
</reference>
<feature type="compositionally biased region" description="Gly residues" evidence="2">
    <location>
        <begin position="18"/>
        <end position="29"/>
    </location>
</feature>
<dbReference type="Gramene" id="TraesCS1B02G186200.9">
    <property type="protein sequence ID" value="TraesCS1B02G186200.9"/>
    <property type="gene ID" value="TraesCS1B02G186200"/>
</dbReference>
<dbReference type="Gene3D" id="1.25.10.10">
    <property type="entry name" value="Leucine-rich Repeat Variant"/>
    <property type="match status" value="2"/>
</dbReference>
<dbReference type="Pfam" id="PF07814">
    <property type="entry name" value="WAPL"/>
    <property type="match status" value="1"/>
</dbReference>
<feature type="compositionally biased region" description="Low complexity" evidence="2">
    <location>
        <begin position="54"/>
        <end position="68"/>
    </location>
</feature>
<feature type="compositionally biased region" description="Polar residues" evidence="2">
    <location>
        <begin position="553"/>
        <end position="564"/>
    </location>
</feature>
<feature type="compositionally biased region" description="Polar residues" evidence="2">
    <location>
        <begin position="507"/>
        <end position="521"/>
    </location>
</feature>
<accession>A0A3B5YWG1</accession>
<evidence type="ECO:0000256" key="2">
    <source>
        <dbReference type="SAM" id="MobiDB-lite"/>
    </source>
</evidence>
<dbReference type="OMA" id="NDVDEEC"/>
<evidence type="ECO:0000259" key="3">
    <source>
        <dbReference type="Pfam" id="PF07814"/>
    </source>
</evidence>
<reference evidence="4" key="1">
    <citation type="submission" date="2018-08" db="EMBL/GenBank/DDBJ databases">
        <authorList>
            <person name="Rossello M."/>
        </authorList>
    </citation>
    <scope>NUCLEOTIDE SEQUENCE [LARGE SCALE GENOMIC DNA]</scope>
    <source>
        <strain evidence="4">cv. Chinese Spring</strain>
    </source>
</reference>
<evidence type="ECO:0000313" key="5">
    <source>
        <dbReference type="Proteomes" id="UP000019116"/>
    </source>
</evidence>
<evidence type="ECO:0000256" key="1">
    <source>
        <dbReference type="ARBA" id="ARBA00006854"/>
    </source>
</evidence>